<name>A0ABM3I3A9_ZIZJJ</name>
<protein>
    <submittedName>
        <fullName evidence="3">Uncharacterized protein LOC125419007</fullName>
    </submittedName>
</protein>
<dbReference type="PANTHER" id="PTHR38221:SF1">
    <property type="entry name" value="OVULE PROTEIN"/>
    <property type="match status" value="1"/>
</dbReference>
<feature type="region of interest" description="Disordered" evidence="1">
    <location>
        <begin position="33"/>
        <end position="121"/>
    </location>
</feature>
<organism evidence="2 3">
    <name type="scientific">Ziziphus jujuba</name>
    <name type="common">Chinese jujube</name>
    <name type="synonym">Ziziphus sativa</name>
    <dbReference type="NCBI Taxonomy" id="326968"/>
    <lineage>
        <taxon>Eukaryota</taxon>
        <taxon>Viridiplantae</taxon>
        <taxon>Streptophyta</taxon>
        <taxon>Embryophyta</taxon>
        <taxon>Tracheophyta</taxon>
        <taxon>Spermatophyta</taxon>
        <taxon>Magnoliopsida</taxon>
        <taxon>eudicotyledons</taxon>
        <taxon>Gunneridae</taxon>
        <taxon>Pentapetalae</taxon>
        <taxon>rosids</taxon>
        <taxon>fabids</taxon>
        <taxon>Rosales</taxon>
        <taxon>Rhamnaceae</taxon>
        <taxon>Paliureae</taxon>
        <taxon>Ziziphus</taxon>
    </lineage>
</organism>
<evidence type="ECO:0000313" key="3">
    <source>
        <dbReference type="RefSeq" id="XP_048319754.1"/>
    </source>
</evidence>
<evidence type="ECO:0000313" key="2">
    <source>
        <dbReference type="Proteomes" id="UP001652623"/>
    </source>
</evidence>
<feature type="compositionally biased region" description="Acidic residues" evidence="1">
    <location>
        <begin position="181"/>
        <end position="192"/>
    </location>
</feature>
<evidence type="ECO:0000256" key="1">
    <source>
        <dbReference type="SAM" id="MobiDB-lite"/>
    </source>
</evidence>
<dbReference type="GeneID" id="125419007"/>
<gene>
    <name evidence="3" type="primary">LOC125419007</name>
</gene>
<feature type="compositionally biased region" description="Polar residues" evidence="1">
    <location>
        <begin position="84"/>
        <end position="105"/>
    </location>
</feature>
<dbReference type="Proteomes" id="UP001652623">
    <property type="component" value="Chromosome 6"/>
</dbReference>
<dbReference type="PANTHER" id="PTHR38221">
    <property type="entry name" value="BNAA04G14260D PROTEIN"/>
    <property type="match status" value="1"/>
</dbReference>
<sequence length="415" mass="45285">MDENTLIGGDIFGGLVPLCHVSASQEDHLRRCPFAPEPYDARPSSSDSDSDPDAIPVESTGIMMVSPPDSLEFRDNNNNNNNNSTSHDVFQTPPEDSTMFSSEEQNPPPAAMEGGKHEGSDGDVAVDGGSETVVVDLGCVDDSGTGTVELGLDSELGFSEIQEVQRVNSQSESLGFRVLSAEEEEEEEEGLDEQPPLKKSKIPPQNSGKSAGGLESETVNRHDHRSRSCQNVEFNGGGGDAGFGEESSAKRKLEFEVVQLEIEPNGRVLEGGNAKVGVKEGVNNEGVLGLNELQSSGQEKEPAGEFMEAERGKCQGRLLPNWIHGVEKNENEVRKAMTKNENKVRKVQLSRVVENFPFLHALKLLKELDDKLGDDSFPGDGFVEICKQQGIIFPRPSWWPERGFNLIDNNDYNDE</sequence>
<proteinExistence type="predicted"/>
<keyword evidence="2" id="KW-1185">Reference proteome</keyword>
<dbReference type="RefSeq" id="XP_048319754.1">
    <property type="nucleotide sequence ID" value="XM_048463797.2"/>
</dbReference>
<feature type="region of interest" description="Disordered" evidence="1">
    <location>
        <begin position="179"/>
        <end position="247"/>
    </location>
</feature>
<accession>A0ABM3I3A9</accession>
<reference evidence="3" key="1">
    <citation type="submission" date="2025-08" db="UniProtKB">
        <authorList>
            <consortium name="RefSeq"/>
        </authorList>
    </citation>
    <scope>IDENTIFICATION</scope>
    <source>
        <tissue evidence="3">Seedling</tissue>
    </source>
</reference>